<gene>
    <name evidence="1" type="ORF">ENJ74_01350</name>
</gene>
<accession>A0A7V2WLS5</accession>
<dbReference type="AlphaFoldDB" id="A0A7V2WLS5"/>
<reference evidence="1" key="1">
    <citation type="journal article" date="2020" name="mSystems">
        <title>Genome- and Community-Level Interaction Insights into Carbon Utilization and Element Cycling Functions of Hydrothermarchaeota in Hydrothermal Sediment.</title>
        <authorList>
            <person name="Zhou Z."/>
            <person name="Liu Y."/>
            <person name="Xu W."/>
            <person name="Pan J."/>
            <person name="Luo Z.H."/>
            <person name="Li M."/>
        </authorList>
    </citation>
    <scope>NUCLEOTIDE SEQUENCE [LARGE SCALE GENOMIC DNA]</scope>
    <source>
        <strain evidence="1">HyVt-513</strain>
    </source>
</reference>
<protein>
    <submittedName>
        <fullName evidence="1">Uncharacterized protein</fullName>
    </submittedName>
</protein>
<sequence>MSQASEPVPGGSLLTISAEIVSLDPEGFIIKIHNDETDETLEAKTVREYAEYLVQSVNRSARDNFVARWLPSPNARRYDIDLIGMQLGMMEEWMQKELGGVEDDGGLAEAMQAQEEEEA</sequence>
<evidence type="ECO:0000313" key="2">
    <source>
        <dbReference type="Proteomes" id="UP000885722"/>
    </source>
</evidence>
<comment type="caution">
    <text evidence="1">The sequence shown here is derived from an EMBL/GenBank/DDBJ whole genome shotgun (WGS) entry which is preliminary data.</text>
</comment>
<dbReference type="Proteomes" id="UP000885722">
    <property type="component" value="Unassembled WGS sequence"/>
</dbReference>
<evidence type="ECO:0000313" key="1">
    <source>
        <dbReference type="EMBL" id="HFC03494.1"/>
    </source>
</evidence>
<feature type="non-terminal residue" evidence="1">
    <location>
        <position position="119"/>
    </location>
</feature>
<dbReference type="EMBL" id="DRNO01000092">
    <property type="protein sequence ID" value="HFC03494.1"/>
    <property type="molecule type" value="Genomic_DNA"/>
</dbReference>
<name>A0A7V2WLS5_9BACT</name>
<organism evidence="1 2">
    <name type="scientific">Nitratifractor salsuginis</name>
    <dbReference type="NCBI Taxonomy" id="269261"/>
    <lineage>
        <taxon>Bacteria</taxon>
        <taxon>Pseudomonadati</taxon>
        <taxon>Campylobacterota</taxon>
        <taxon>Epsilonproteobacteria</taxon>
        <taxon>Campylobacterales</taxon>
        <taxon>Sulfurovaceae</taxon>
        <taxon>Nitratifractor</taxon>
    </lineage>
</organism>
<proteinExistence type="predicted"/>